<comment type="subcellular location">
    <subcellularLocation>
        <location evidence="2">Cell membrane</location>
        <topology evidence="2">Multi-pass membrane protein</topology>
    </subcellularLocation>
</comment>
<dbReference type="Proteomes" id="UP000658613">
    <property type="component" value="Unassembled WGS sequence"/>
</dbReference>
<dbReference type="GO" id="GO:0005886">
    <property type="term" value="C:plasma membrane"/>
    <property type="evidence" value="ECO:0007669"/>
    <property type="project" value="UniProtKB-SubCell"/>
</dbReference>
<dbReference type="InterPro" id="IPR003784">
    <property type="entry name" value="BioY"/>
</dbReference>
<organism evidence="4 5">
    <name type="scientific">Corynebacterium aquatimens</name>
    <dbReference type="NCBI Taxonomy" id="1190508"/>
    <lineage>
        <taxon>Bacteria</taxon>
        <taxon>Bacillati</taxon>
        <taxon>Actinomycetota</taxon>
        <taxon>Actinomycetes</taxon>
        <taxon>Mycobacteriales</taxon>
        <taxon>Corynebacteriaceae</taxon>
        <taxon>Corynebacterium</taxon>
    </lineage>
</organism>
<protein>
    <recommendedName>
        <fullName evidence="2">Biotin transporter</fullName>
    </recommendedName>
</protein>
<keyword evidence="2" id="KW-1003">Cell membrane</keyword>
<keyword evidence="3" id="KW-0812">Transmembrane</keyword>
<accession>A0A931GS91</accession>
<feature type="transmembrane region" description="Helical" evidence="3">
    <location>
        <begin position="34"/>
        <end position="50"/>
    </location>
</feature>
<dbReference type="PIRSF" id="PIRSF016661">
    <property type="entry name" value="BioY"/>
    <property type="match status" value="1"/>
</dbReference>
<sequence length="189" mass="19129">MKNNSTALDLAYIAVFAALICVLGFFAIPTGTGVPLVLQNAAIILAGLVLGARRGTLATALFLLVGLALPVLAGGRTVITALSGPTVGYLVGYLISAAVAGLIAYRAPLNKTGEALSWLGLAGFAALALQYLCGIAGLMVRAGMDVGTAFAAQTPFLLPDTIKTAAAIAIAFAVHRALPQVRSSANNHV</sequence>
<keyword evidence="2 3" id="KW-0472">Membrane</keyword>
<comment type="caution">
    <text evidence="4">The sequence shown here is derived from an EMBL/GenBank/DDBJ whole genome shotgun (WGS) entry which is preliminary data.</text>
</comment>
<dbReference type="Pfam" id="PF02632">
    <property type="entry name" value="BioY"/>
    <property type="match status" value="1"/>
</dbReference>
<feature type="transmembrane region" description="Helical" evidence="3">
    <location>
        <begin position="57"/>
        <end position="75"/>
    </location>
</feature>
<evidence type="ECO:0000256" key="1">
    <source>
        <dbReference type="ARBA" id="ARBA00010692"/>
    </source>
</evidence>
<evidence type="ECO:0000313" key="4">
    <source>
        <dbReference type="EMBL" id="MBG6121812.1"/>
    </source>
</evidence>
<reference evidence="4" key="1">
    <citation type="submission" date="2020-11" db="EMBL/GenBank/DDBJ databases">
        <title>Sequencing the genomes of 1000 actinobacteria strains.</title>
        <authorList>
            <person name="Klenk H.-P."/>
        </authorList>
    </citation>
    <scope>NUCLEOTIDE SEQUENCE</scope>
    <source>
        <strain evidence="4">DSM 45632</strain>
    </source>
</reference>
<comment type="similarity">
    <text evidence="1 2">Belongs to the BioY family.</text>
</comment>
<keyword evidence="3" id="KW-1133">Transmembrane helix</keyword>
<evidence type="ECO:0000256" key="2">
    <source>
        <dbReference type="PIRNR" id="PIRNR016661"/>
    </source>
</evidence>
<dbReference type="PANTHER" id="PTHR34295">
    <property type="entry name" value="BIOTIN TRANSPORTER BIOY"/>
    <property type="match status" value="1"/>
</dbReference>
<keyword evidence="5" id="KW-1185">Reference proteome</keyword>
<dbReference type="Gene3D" id="1.10.1760.20">
    <property type="match status" value="1"/>
</dbReference>
<evidence type="ECO:0000313" key="5">
    <source>
        <dbReference type="Proteomes" id="UP000658613"/>
    </source>
</evidence>
<dbReference type="GO" id="GO:0015225">
    <property type="term" value="F:biotin transmembrane transporter activity"/>
    <property type="evidence" value="ECO:0007669"/>
    <property type="project" value="UniProtKB-UniRule"/>
</dbReference>
<name>A0A931GS91_9CORY</name>
<gene>
    <name evidence="4" type="ORF">IW254_000781</name>
</gene>
<evidence type="ECO:0000256" key="3">
    <source>
        <dbReference type="SAM" id="Phobius"/>
    </source>
</evidence>
<proteinExistence type="inferred from homology"/>
<dbReference type="RefSeq" id="WP_196824301.1">
    <property type="nucleotide sequence ID" value="NZ_CP046980.1"/>
</dbReference>
<feature type="transmembrane region" description="Helical" evidence="3">
    <location>
        <begin position="117"/>
        <end position="144"/>
    </location>
</feature>
<feature type="transmembrane region" description="Helical" evidence="3">
    <location>
        <begin position="7"/>
        <end position="28"/>
    </location>
</feature>
<dbReference type="EMBL" id="JADOUE010000001">
    <property type="protein sequence ID" value="MBG6121812.1"/>
    <property type="molecule type" value="Genomic_DNA"/>
</dbReference>
<feature type="transmembrane region" description="Helical" evidence="3">
    <location>
        <begin position="87"/>
        <end position="105"/>
    </location>
</feature>
<keyword evidence="2" id="KW-0813">Transport</keyword>
<dbReference type="AlphaFoldDB" id="A0A931GS91"/>
<dbReference type="PANTHER" id="PTHR34295:SF1">
    <property type="entry name" value="BIOTIN TRANSPORTER BIOY"/>
    <property type="match status" value="1"/>
</dbReference>